<proteinExistence type="predicted"/>
<dbReference type="EMBL" id="JAKJLQ010000002">
    <property type="protein sequence ID" value="MDF6100142.1"/>
    <property type="molecule type" value="Genomic_DNA"/>
</dbReference>
<reference evidence="2" key="3">
    <citation type="submission" date="2023-04" db="EMBL/GenBank/DDBJ databases">
        <title>Complete genome sequence of a phthalic acid esters degrading bacterial strain.</title>
        <authorList>
            <person name="Weng L."/>
            <person name="Jia Y."/>
            <person name="Ren L."/>
        </authorList>
    </citation>
    <scope>NUCLEOTIDE SEQUENCE</scope>
    <source>
        <strain evidence="2">RL-LY01</strain>
    </source>
</reference>
<evidence type="ECO:0000313" key="4">
    <source>
        <dbReference type="Proteomes" id="UP001213504"/>
    </source>
</evidence>
<evidence type="ECO:0000313" key="3">
    <source>
        <dbReference type="Proteomes" id="UP001152308"/>
    </source>
</evidence>
<protein>
    <recommendedName>
        <fullName evidence="5">ESX-1 secretion-associated protein</fullName>
    </recommendedName>
</protein>
<evidence type="ECO:0000313" key="1">
    <source>
        <dbReference type="EMBL" id="MDF6100142.1"/>
    </source>
</evidence>
<dbReference type="EMBL" id="CP121270">
    <property type="protein sequence ID" value="WFP26359.1"/>
    <property type="molecule type" value="Genomic_DNA"/>
</dbReference>
<keyword evidence="3" id="KW-1185">Reference proteome</keyword>
<dbReference type="Proteomes" id="UP001213504">
    <property type="component" value="Chromosome"/>
</dbReference>
<sequence length="126" mass="12940">MNGNGADGVGSRPISMDTAAVSAVSAYYRRSSLVLSAVADDLAAHDFGTWARESIAADGNPVAFGPSAAAYAEMSATLSRRLRVQATAAAALADTLRNSALTMADGDRRVAGEISRALPPSEVDVR</sequence>
<name>A0AAX3TBI9_9ACTN</name>
<accession>A0AAX3TBI9</accession>
<reference evidence="1" key="1">
    <citation type="journal article" date="2022" name="Data Brief">
        <title>Draft genome sequence data of Gordonia hongkongensis strain EUFUS-Z928 isolated from the octocoral Eunicea fusca.</title>
        <authorList>
            <person name="Sanchez-Suarez J."/>
            <person name="Diaz L."/>
            <person name="Melo-Bolivar J."/>
            <person name="Villamil L."/>
        </authorList>
    </citation>
    <scope>NUCLEOTIDE SEQUENCE</scope>
    <source>
        <strain evidence="1">EUFUS-Z928</strain>
    </source>
</reference>
<organism evidence="2 4">
    <name type="scientific">Gordonia hongkongensis</name>
    <dbReference type="NCBI Taxonomy" id="1701090"/>
    <lineage>
        <taxon>Bacteria</taxon>
        <taxon>Bacillati</taxon>
        <taxon>Actinomycetota</taxon>
        <taxon>Actinomycetes</taxon>
        <taxon>Mycobacteriales</taxon>
        <taxon>Gordoniaceae</taxon>
        <taxon>Gordonia</taxon>
    </lineage>
</organism>
<dbReference type="RefSeq" id="WP_068970166.1">
    <property type="nucleotide sequence ID" value="NZ_CBDRNE010000007.1"/>
</dbReference>
<dbReference type="Proteomes" id="UP001152308">
    <property type="component" value="Unassembled WGS sequence"/>
</dbReference>
<gene>
    <name evidence="1" type="ORF">L2299_03645</name>
    <name evidence="2" type="ORF">P9A14_07670</name>
</gene>
<dbReference type="AlphaFoldDB" id="A0AAX3TBI9"/>
<evidence type="ECO:0008006" key="5">
    <source>
        <dbReference type="Google" id="ProtNLM"/>
    </source>
</evidence>
<evidence type="ECO:0000313" key="2">
    <source>
        <dbReference type="EMBL" id="WFP26359.1"/>
    </source>
</evidence>
<reference evidence="1" key="2">
    <citation type="submission" date="2022-01" db="EMBL/GenBank/DDBJ databases">
        <authorList>
            <person name="Sanchez-Suarez J."/>
            <person name="Villamil L."/>
            <person name="Diaz L.E."/>
        </authorList>
    </citation>
    <scope>NUCLEOTIDE SEQUENCE</scope>
    <source>
        <strain evidence="1">EUFUS-Z928</strain>
    </source>
</reference>